<dbReference type="Gene3D" id="1.25.40.20">
    <property type="entry name" value="Ankyrin repeat-containing domain"/>
    <property type="match status" value="2"/>
</dbReference>
<keyword evidence="11" id="KW-1185">Reference proteome</keyword>
<feature type="repeat" description="ANK" evidence="8">
    <location>
        <begin position="100"/>
        <end position="132"/>
    </location>
</feature>
<dbReference type="PROSITE" id="PS50297">
    <property type="entry name" value="ANK_REP_REGION"/>
    <property type="match status" value="3"/>
</dbReference>
<dbReference type="Proteomes" id="UP001210925">
    <property type="component" value="Unassembled WGS sequence"/>
</dbReference>
<reference evidence="10" key="1">
    <citation type="submission" date="2020-05" db="EMBL/GenBank/DDBJ databases">
        <title>Phylogenomic resolution of chytrid fungi.</title>
        <authorList>
            <person name="Stajich J.E."/>
            <person name="Amses K."/>
            <person name="Simmons R."/>
            <person name="Seto K."/>
            <person name="Myers J."/>
            <person name="Bonds A."/>
            <person name="Quandt C.A."/>
            <person name="Barry K."/>
            <person name="Liu P."/>
            <person name="Grigoriev I."/>
            <person name="Longcore J.E."/>
            <person name="James T.Y."/>
        </authorList>
    </citation>
    <scope>NUCLEOTIDE SEQUENCE</scope>
    <source>
        <strain evidence="10">PLAUS21</strain>
    </source>
</reference>
<evidence type="ECO:0000256" key="5">
    <source>
        <dbReference type="ARBA" id="ARBA00023043"/>
    </source>
</evidence>
<dbReference type="Pfam" id="PF00023">
    <property type="entry name" value="Ank"/>
    <property type="match status" value="1"/>
</dbReference>
<dbReference type="PROSITE" id="PS50088">
    <property type="entry name" value="ANK_REPEAT"/>
    <property type="match status" value="3"/>
</dbReference>
<name>A0AAD5UII8_9FUNG</name>
<dbReference type="InterPro" id="IPR036028">
    <property type="entry name" value="SH3-like_dom_sf"/>
</dbReference>
<evidence type="ECO:0000259" key="9">
    <source>
        <dbReference type="SMART" id="SM00326"/>
    </source>
</evidence>
<comment type="function">
    <text evidence="6">Induces bone resorption, acting probably through a signaling cascade which results in the secretion of factor(s) enhancing osteoclast formation and activity.</text>
</comment>
<feature type="repeat" description="ANK" evidence="8">
    <location>
        <begin position="67"/>
        <end position="99"/>
    </location>
</feature>
<dbReference type="InterPro" id="IPR036770">
    <property type="entry name" value="Ankyrin_rpt-contain_sf"/>
</dbReference>
<comment type="subcellular location">
    <subcellularLocation>
        <location evidence="1">Cytoplasm</location>
    </subcellularLocation>
</comment>
<evidence type="ECO:0000313" key="10">
    <source>
        <dbReference type="EMBL" id="KAJ3256866.1"/>
    </source>
</evidence>
<evidence type="ECO:0000313" key="11">
    <source>
        <dbReference type="Proteomes" id="UP001210925"/>
    </source>
</evidence>
<dbReference type="PANTHER" id="PTHR24155:SF10">
    <property type="entry name" value="OSTEOCLAST-STIMULATING FACTOR 1"/>
    <property type="match status" value="1"/>
</dbReference>
<proteinExistence type="predicted"/>
<accession>A0AAD5UII8</accession>
<dbReference type="PANTHER" id="PTHR24155">
    <property type="entry name" value="OSTEOCLAST-STIMULATING FACTOR 1"/>
    <property type="match status" value="1"/>
</dbReference>
<gene>
    <name evidence="10" type="primary">OSTF1</name>
    <name evidence="10" type="ORF">HK103_005110</name>
</gene>
<dbReference type="InterPro" id="IPR001452">
    <property type="entry name" value="SH3_domain"/>
</dbReference>
<evidence type="ECO:0000256" key="8">
    <source>
        <dbReference type="PROSITE-ProRule" id="PRU00023"/>
    </source>
</evidence>
<dbReference type="SUPFAM" id="SSF50044">
    <property type="entry name" value="SH3-domain"/>
    <property type="match status" value="1"/>
</dbReference>
<keyword evidence="2" id="KW-0728">SH3 domain</keyword>
<dbReference type="AlphaFoldDB" id="A0AAD5UII8"/>
<evidence type="ECO:0000256" key="4">
    <source>
        <dbReference type="ARBA" id="ARBA00022737"/>
    </source>
</evidence>
<evidence type="ECO:0000256" key="2">
    <source>
        <dbReference type="ARBA" id="ARBA00022443"/>
    </source>
</evidence>
<organism evidence="10 11">
    <name type="scientific">Boothiomyces macroporosus</name>
    <dbReference type="NCBI Taxonomy" id="261099"/>
    <lineage>
        <taxon>Eukaryota</taxon>
        <taxon>Fungi</taxon>
        <taxon>Fungi incertae sedis</taxon>
        <taxon>Chytridiomycota</taxon>
        <taxon>Chytridiomycota incertae sedis</taxon>
        <taxon>Chytridiomycetes</taxon>
        <taxon>Rhizophydiales</taxon>
        <taxon>Terramycetaceae</taxon>
        <taxon>Boothiomyces</taxon>
    </lineage>
</organism>
<dbReference type="GO" id="GO:0005737">
    <property type="term" value="C:cytoplasm"/>
    <property type="evidence" value="ECO:0007669"/>
    <property type="project" value="UniProtKB-SubCell"/>
</dbReference>
<evidence type="ECO:0000256" key="3">
    <source>
        <dbReference type="ARBA" id="ARBA00022490"/>
    </source>
</evidence>
<sequence length="202" mass="21645">MSASAPPPISKRPGKQTVQVVKALYPYTAQRSDELTFDEDNPDWWLCKCDDKQGLVPSNYVGENTAEMDNPLHEAAKRGNLSFAQELLAAGVSANGLDKAGNSPLHWACRGGHLEVAKLLLSKNVTINVQNKLGDTPLHLSAWGGHPDVVELLLNQEGIKTTIKNNDGQTPVQLAKGDATAALLLNFNGSFAAADMGESDED</sequence>
<dbReference type="Pfam" id="PF00018">
    <property type="entry name" value="SH3_1"/>
    <property type="match status" value="1"/>
</dbReference>
<dbReference type="GO" id="GO:0007165">
    <property type="term" value="P:signal transduction"/>
    <property type="evidence" value="ECO:0007669"/>
    <property type="project" value="TreeGrafter"/>
</dbReference>
<evidence type="ECO:0000256" key="7">
    <source>
        <dbReference type="ARBA" id="ARBA00040640"/>
    </source>
</evidence>
<comment type="caution">
    <text evidence="10">The sequence shown here is derived from an EMBL/GenBank/DDBJ whole genome shotgun (WGS) entry which is preliminary data.</text>
</comment>
<dbReference type="SMART" id="SM00326">
    <property type="entry name" value="SH3"/>
    <property type="match status" value="1"/>
</dbReference>
<dbReference type="Gene3D" id="2.30.30.40">
    <property type="entry name" value="SH3 Domains"/>
    <property type="match status" value="1"/>
</dbReference>
<evidence type="ECO:0000256" key="1">
    <source>
        <dbReference type="ARBA" id="ARBA00004496"/>
    </source>
</evidence>
<keyword evidence="4" id="KW-0677">Repeat</keyword>
<evidence type="ECO:0000256" key="6">
    <source>
        <dbReference type="ARBA" id="ARBA00037432"/>
    </source>
</evidence>
<keyword evidence="3" id="KW-0963">Cytoplasm</keyword>
<dbReference type="SUPFAM" id="SSF48403">
    <property type="entry name" value="Ankyrin repeat"/>
    <property type="match status" value="1"/>
</dbReference>
<dbReference type="EMBL" id="JADGKB010000045">
    <property type="protein sequence ID" value="KAJ3256866.1"/>
    <property type="molecule type" value="Genomic_DNA"/>
</dbReference>
<protein>
    <recommendedName>
        <fullName evidence="7">Osteoclast-stimulating factor 1</fullName>
    </recommendedName>
</protein>
<dbReference type="SMART" id="SM00248">
    <property type="entry name" value="ANK"/>
    <property type="match status" value="3"/>
</dbReference>
<feature type="domain" description="SH3" evidence="9">
    <location>
        <begin position="19"/>
        <end position="65"/>
    </location>
</feature>
<dbReference type="Pfam" id="PF12796">
    <property type="entry name" value="Ank_2"/>
    <property type="match status" value="1"/>
</dbReference>
<keyword evidence="5 8" id="KW-0040">ANK repeat</keyword>
<feature type="repeat" description="ANK" evidence="8">
    <location>
        <begin position="133"/>
        <end position="155"/>
    </location>
</feature>
<dbReference type="InterPro" id="IPR002110">
    <property type="entry name" value="Ankyrin_rpt"/>
</dbReference>